<comment type="caution">
    <text evidence="1">The sequence shown here is derived from an EMBL/GenBank/DDBJ whole genome shotgun (WGS) entry which is preliminary data.</text>
</comment>
<reference evidence="1 2" key="1">
    <citation type="submission" date="2024-09" db="EMBL/GenBank/DDBJ databases">
        <title>Paenibacillus zeirhizospherea sp. nov., isolated from surface of the maize (Zea mays) roots in a horticulture field, Hungary.</title>
        <authorList>
            <person name="Marton D."/>
            <person name="Farkas M."/>
            <person name="Bedics A."/>
            <person name="Toth E."/>
            <person name="Tancsics A."/>
            <person name="Boka K."/>
            <person name="Marati G."/>
            <person name="Kriszt B."/>
            <person name="Cserhati M."/>
        </authorList>
    </citation>
    <scope>NUCLEOTIDE SEQUENCE [LARGE SCALE GENOMIC DNA]</scope>
    <source>
        <strain evidence="1 2">JCM 18446</strain>
    </source>
</reference>
<organism evidence="1 2">
    <name type="scientific">Paenibacillus medicaginis</name>
    <dbReference type="NCBI Taxonomy" id="1470560"/>
    <lineage>
        <taxon>Bacteria</taxon>
        <taxon>Bacillati</taxon>
        <taxon>Bacillota</taxon>
        <taxon>Bacilli</taxon>
        <taxon>Bacillales</taxon>
        <taxon>Paenibacillaceae</taxon>
        <taxon>Paenibacillus</taxon>
    </lineage>
</organism>
<evidence type="ECO:0000313" key="1">
    <source>
        <dbReference type="EMBL" id="MFB5763108.1"/>
    </source>
</evidence>
<proteinExistence type="predicted"/>
<protein>
    <recommendedName>
        <fullName evidence="3">Nucleotidyl transferase AbiEii/AbiGii toxin family protein</fullName>
    </recommendedName>
</protein>
<evidence type="ECO:0008006" key="3">
    <source>
        <dbReference type="Google" id="ProtNLM"/>
    </source>
</evidence>
<keyword evidence="2" id="KW-1185">Reference proteome</keyword>
<name>A0ABV5C761_9BACL</name>
<dbReference type="Proteomes" id="UP001580430">
    <property type="component" value="Unassembled WGS sequence"/>
</dbReference>
<gene>
    <name evidence="1" type="ORF">ACE5LO_22280</name>
</gene>
<dbReference type="InterPro" id="IPR043519">
    <property type="entry name" value="NT_sf"/>
</dbReference>
<sequence>MNNIKGSDMLRNVPVLAAALHDASEAWADYPAVWLLGGSCSLLLQQVELGRQPNDIDVYADLAAAKLLHTAAPGISEDEQELNRSGLYTSLLSHYRVNGLRLELVGGFEIMAGGSWYRLEVERVLQEYAPQIRLNNNPLYLTPLSHEFMFNLLRDRADRYEAIAKVMNVRPDLHALLVSRLLQANVWADSLLSRMSALLPWTADLIAGQQTRDKGGKQCES</sequence>
<dbReference type="SUPFAM" id="SSF81301">
    <property type="entry name" value="Nucleotidyltransferase"/>
    <property type="match status" value="1"/>
</dbReference>
<dbReference type="RefSeq" id="WP_375522170.1">
    <property type="nucleotide sequence ID" value="NZ_JBHIRY010000029.1"/>
</dbReference>
<accession>A0ABV5C761</accession>
<dbReference type="Gene3D" id="3.30.460.40">
    <property type="match status" value="1"/>
</dbReference>
<dbReference type="EMBL" id="JBHIRY010000029">
    <property type="protein sequence ID" value="MFB5763108.1"/>
    <property type="molecule type" value="Genomic_DNA"/>
</dbReference>
<evidence type="ECO:0000313" key="2">
    <source>
        <dbReference type="Proteomes" id="UP001580430"/>
    </source>
</evidence>